<reference evidence="8" key="2">
    <citation type="submission" date="2009-03" db="EMBL/GenBank/DDBJ databases">
        <authorList>
            <person name="Gang L."/>
        </authorList>
    </citation>
    <scope>NUCLEOTIDE SEQUENCE</scope>
    <source>
        <strain evidence="8">Anhui</strain>
    </source>
</reference>
<accession>C1LLR5</accession>
<keyword evidence="5" id="KW-1015">Disulfide bond</keyword>
<evidence type="ECO:0000313" key="8">
    <source>
        <dbReference type="EMBL" id="CAX75643.1"/>
    </source>
</evidence>
<evidence type="ECO:0000256" key="4">
    <source>
        <dbReference type="ARBA" id="ARBA00022854"/>
    </source>
</evidence>
<proteinExistence type="evidence at transcript level"/>
<evidence type="ECO:0000256" key="3">
    <source>
        <dbReference type="ARBA" id="ARBA00022729"/>
    </source>
</evidence>
<dbReference type="AlphaFoldDB" id="C1LLR5"/>
<evidence type="ECO:0000256" key="1">
    <source>
        <dbReference type="ARBA" id="ARBA00004613"/>
    </source>
</evidence>
<sequence>MKQFYSVVLTIIIYISSQSNVVSLDCRKLNEDCSKTVFSPCCDPLSCALSTAFSGKCKACLAGGYFCWRSDECCSGTCSWLKCTNPLTDIINKLTD</sequence>
<dbReference type="EMBL" id="FN319917">
    <property type="protein sequence ID" value="CAX75643.1"/>
    <property type="molecule type" value="mRNA"/>
</dbReference>
<reference evidence="8" key="1">
    <citation type="journal article" date="2009" name="Nature">
        <title>The Schistosoma japonicum genome reveals features of host-parasite interplay.</title>
        <authorList>
            <person name="Liu F."/>
            <person name="Zhou Y."/>
            <person name="Wang Z.Q."/>
            <person name="Lu G."/>
            <person name="Zheng H."/>
            <person name="Brindley P.J."/>
            <person name="McManus D.P."/>
            <person name="Blair D."/>
            <person name="Zhang Q.H."/>
            <person name="Zhong Y."/>
            <person name="Wang S."/>
            <person name="Han Z.G."/>
            <person name="Chen Z."/>
        </authorList>
    </citation>
    <scope>NUCLEOTIDE SEQUENCE</scope>
    <source>
        <strain evidence="8">Anhui</strain>
    </source>
</reference>
<keyword evidence="2" id="KW-0964">Secreted</keyword>
<feature type="chain" id="PRO_5010960155" description="UPF0506 domain-containing protein" evidence="6">
    <location>
        <begin position="20"/>
        <end position="96"/>
    </location>
</feature>
<evidence type="ECO:0000259" key="7">
    <source>
        <dbReference type="Pfam" id="PF11703"/>
    </source>
</evidence>
<feature type="domain" description="UPF0506" evidence="7">
    <location>
        <begin position="26"/>
        <end position="84"/>
    </location>
</feature>
<evidence type="ECO:0000256" key="6">
    <source>
        <dbReference type="SAM" id="SignalP"/>
    </source>
</evidence>
<dbReference type="InterPro" id="IPR021712">
    <property type="entry name" value="UPF0506"/>
</dbReference>
<protein>
    <recommendedName>
        <fullName evidence="7">UPF0506 domain-containing protein</fullName>
    </recommendedName>
</protein>
<feature type="signal peptide" evidence="6">
    <location>
        <begin position="1"/>
        <end position="19"/>
    </location>
</feature>
<keyword evidence="4" id="KW-0960">Knottin</keyword>
<dbReference type="Pfam" id="PF11703">
    <property type="entry name" value="UPF0506"/>
    <property type="match status" value="1"/>
</dbReference>
<dbReference type="EMBL" id="FN319918">
    <property type="protein sequence ID" value="CAX75644.1"/>
    <property type="molecule type" value="mRNA"/>
</dbReference>
<dbReference type="GO" id="GO:0005576">
    <property type="term" value="C:extracellular region"/>
    <property type="evidence" value="ECO:0007669"/>
    <property type="project" value="UniProtKB-SubCell"/>
</dbReference>
<keyword evidence="3 6" id="KW-0732">Signal</keyword>
<organism evidence="8">
    <name type="scientific">Schistosoma japonicum</name>
    <name type="common">Blood fluke</name>
    <dbReference type="NCBI Taxonomy" id="6182"/>
    <lineage>
        <taxon>Eukaryota</taxon>
        <taxon>Metazoa</taxon>
        <taxon>Spiralia</taxon>
        <taxon>Lophotrochozoa</taxon>
        <taxon>Platyhelminthes</taxon>
        <taxon>Trematoda</taxon>
        <taxon>Digenea</taxon>
        <taxon>Strigeidida</taxon>
        <taxon>Schistosomatoidea</taxon>
        <taxon>Schistosomatidae</taxon>
        <taxon>Schistosoma</taxon>
    </lineage>
</organism>
<evidence type="ECO:0000256" key="5">
    <source>
        <dbReference type="ARBA" id="ARBA00023157"/>
    </source>
</evidence>
<name>C1LLR5_SCHJA</name>
<evidence type="ECO:0000256" key="2">
    <source>
        <dbReference type="ARBA" id="ARBA00022525"/>
    </source>
</evidence>
<dbReference type="EMBL" id="FN314943">
    <property type="protein sequence ID" value="CAX70675.1"/>
    <property type="molecule type" value="mRNA"/>
</dbReference>
<comment type="subcellular location">
    <subcellularLocation>
        <location evidence="1">Secreted</location>
    </subcellularLocation>
</comment>